<dbReference type="PATRIC" id="fig|931089.4.peg.2887"/>
<dbReference type="CDD" id="cd00093">
    <property type="entry name" value="HTH_XRE"/>
    <property type="match status" value="1"/>
</dbReference>
<dbReference type="Proteomes" id="UP000068067">
    <property type="component" value="Plasmid pCdes1"/>
</dbReference>
<dbReference type="GO" id="GO:0003700">
    <property type="term" value="F:DNA-binding transcription factor activity"/>
    <property type="evidence" value="ECO:0007669"/>
    <property type="project" value="TreeGrafter"/>
</dbReference>
<dbReference type="PANTHER" id="PTHR46797:SF23">
    <property type="entry name" value="HTH-TYPE TRANSCRIPTIONAL REGULATOR SUTR"/>
    <property type="match status" value="1"/>
</dbReference>
<evidence type="ECO:0000313" key="5">
    <source>
        <dbReference type="EMBL" id="ALC07179.1"/>
    </source>
</evidence>
<gene>
    <name evidence="5" type="ORF">CDES_14320</name>
</gene>
<dbReference type="AlphaFoldDB" id="A0A0M3QAB3"/>
<dbReference type="PROSITE" id="PS50943">
    <property type="entry name" value="HTH_CROC1"/>
    <property type="match status" value="1"/>
</dbReference>
<evidence type="ECO:0000313" key="6">
    <source>
        <dbReference type="Proteomes" id="UP000068067"/>
    </source>
</evidence>
<proteinExistence type="predicted"/>
<reference evidence="5 6" key="1">
    <citation type="submission" date="2014-08" db="EMBL/GenBank/DDBJ databases">
        <title>Complete genome sequence of Corynebacterium deserti GIMN1.010 (=DSM 45689), isolated from desert sand in western China.</title>
        <authorList>
            <person name="Ruckert C."/>
            <person name="Albersmeier A."/>
            <person name="Kalinowski J."/>
        </authorList>
    </citation>
    <scope>NUCLEOTIDE SEQUENCE [LARGE SCALE GENOMIC DNA]</scope>
    <source>
        <strain evidence="5 6">GIMN1.010</strain>
        <plasmid evidence="5 6">pCdes1</plasmid>
    </source>
</reference>
<dbReference type="PANTHER" id="PTHR46797">
    <property type="entry name" value="HTH-TYPE TRANSCRIPTIONAL REGULATOR"/>
    <property type="match status" value="1"/>
</dbReference>
<dbReference type="GO" id="GO:0003677">
    <property type="term" value="F:DNA binding"/>
    <property type="evidence" value="ECO:0007669"/>
    <property type="project" value="UniProtKB-KW"/>
</dbReference>
<evidence type="ECO:0000256" key="3">
    <source>
        <dbReference type="ARBA" id="ARBA00023163"/>
    </source>
</evidence>
<dbReference type="InterPro" id="IPR050807">
    <property type="entry name" value="TransReg_Diox_bact_type"/>
</dbReference>
<keyword evidence="3" id="KW-0804">Transcription</keyword>
<geneLocation type="plasmid" evidence="5 6">
    <name>pCdes1</name>
</geneLocation>
<name>A0A0M3QAB3_9CORY</name>
<dbReference type="SUPFAM" id="SSF47413">
    <property type="entry name" value="lambda repressor-like DNA-binding domains"/>
    <property type="match status" value="1"/>
</dbReference>
<accession>A0A0M3QAB3</accession>
<dbReference type="GO" id="GO:0005829">
    <property type="term" value="C:cytosol"/>
    <property type="evidence" value="ECO:0007669"/>
    <property type="project" value="TreeGrafter"/>
</dbReference>
<evidence type="ECO:0000256" key="1">
    <source>
        <dbReference type="ARBA" id="ARBA00023015"/>
    </source>
</evidence>
<dbReference type="EMBL" id="CP009221">
    <property type="protein sequence ID" value="ALC07179.1"/>
    <property type="molecule type" value="Genomic_DNA"/>
</dbReference>
<feature type="domain" description="HTH cro/C1-type" evidence="4">
    <location>
        <begin position="15"/>
        <end position="69"/>
    </location>
</feature>
<evidence type="ECO:0000259" key="4">
    <source>
        <dbReference type="PROSITE" id="PS50943"/>
    </source>
</evidence>
<dbReference type="Gene3D" id="1.10.260.40">
    <property type="entry name" value="lambda repressor-like DNA-binding domains"/>
    <property type="match status" value="1"/>
</dbReference>
<keyword evidence="6" id="KW-1185">Reference proteome</keyword>
<organism evidence="5 6">
    <name type="scientific">Corynebacterium deserti GIMN1.010</name>
    <dbReference type="NCBI Taxonomy" id="931089"/>
    <lineage>
        <taxon>Bacteria</taxon>
        <taxon>Bacillati</taxon>
        <taxon>Actinomycetota</taxon>
        <taxon>Actinomycetes</taxon>
        <taxon>Mycobacteriales</taxon>
        <taxon>Corynebacteriaceae</taxon>
        <taxon>Corynebacterium</taxon>
    </lineage>
</organism>
<dbReference type="KEGG" id="cdx:CDES_14320"/>
<protein>
    <recommendedName>
        <fullName evidence="4">HTH cro/C1-type domain-containing protein</fullName>
    </recommendedName>
</protein>
<dbReference type="InterPro" id="IPR010982">
    <property type="entry name" value="Lambda_DNA-bd_dom_sf"/>
</dbReference>
<keyword evidence="2" id="KW-0238">DNA-binding</keyword>
<sequence length="79" mass="8926">MISDQELLRTFGKRVQKARRRKGISQEALAHESGLHRTYIGSVERGERNISLLNILTLSTVLEISPAVLVEGLKRMPQE</sequence>
<dbReference type="SMART" id="SM00530">
    <property type="entry name" value="HTH_XRE"/>
    <property type="match status" value="1"/>
</dbReference>
<evidence type="ECO:0000256" key="2">
    <source>
        <dbReference type="ARBA" id="ARBA00023125"/>
    </source>
</evidence>
<dbReference type="Pfam" id="PF01381">
    <property type="entry name" value="HTH_3"/>
    <property type="match status" value="1"/>
</dbReference>
<dbReference type="InterPro" id="IPR001387">
    <property type="entry name" value="Cro/C1-type_HTH"/>
</dbReference>
<keyword evidence="5" id="KW-0614">Plasmid</keyword>
<dbReference type="RefSeq" id="WP_082353538.1">
    <property type="nucleotide sequence ID" value="NZ_CP009221.1"/>
</dbReference>
<dbReference type="OrthoDB" id="9814553at2"/>
<keyword evidence="1" id="KW-0805">Transcription regulation</keyword>